<dbReference type="SMART" id="SM00248">
    <property type="entry name" value="ANK"/>
    <property type="match status" value="3"/>
</dbReference>
<protein>
    <recommendedName>
        <fullName evidence="1">DUF3447 domain-containing protein</fullName>
    </recommendedName>
</protein>
<accession>A0A1J4J8Y9</accession>
<gene>
    <name evidence="2" type="ORF">TRFO_38306</name>
</gene>
<dbReference type="InterPro" id="IPR020683">
    <property type="entry name" value="DUF3447"/>
</dbReference>
<dbReference type="GeneID" id="94846666"/>
<dbReference type="PANTHER" id="PTHR24159:SF5">
    <property type="entry name" value="ANK_REP_REGION DOMAIN-CONTAINING PROTEIN"/>
    <property type="match status" value="1"/>
</dbReference>
<dbReference type="InterPro" id="IPR002110">
    <property type="entry name" value="Ankyrin_rpt"/>
</dbReference>
<dbReference type="PANTHER" id="PTHR24159">
    <property type="match status" value="1"/>
</dbReference>
<reference evidence="2" key="1">
    <citation type="submission" date="2016-10" db="EMBL/GenBank/DDBJ databases">
        <authorList>
            <person name="Benchimol M."/>
            <person name="Almeida L.G."/>
            <person name="Vasconcelos A.T."/>
            <person name="Perreira-Neves A."/>
            <person name="Rosa I.A."/>
            <person name="Tasca T."/>
            <person name="Bogo M.R."/>
            <person name="de Souza W."/>
        </authorList>
    </citation>
    <scope>NUCLEOTIDE SEQUENCE [LARGE SCALE GENOMIC DNA]</scope>
    <source>
        <strain evidence="2">K</strain>
    </source>
</reference>
<sequence length="553" mass="64189">MNENQENTKNENSNDPSIKLIVNGMSFPCLKSKIISISQYAQKLYDEEPELENITVSVQNAELNTDLIKKILKCKKFKINKYNLNFLQEFAHVLQMEQLIHNIDDYTYDMSIVHNSPIFNEYIKLENVVFSVTEENIRTLALEISDYLQEANDEKRLLITLKNACLSLPYSIDLYFEFIEQIETFSKLSILSKFADLVLDQVMHSAIPPIYLDNITEYCYLLHRFIDMDVIPESSINIAKVQLPYLFIHLLSDEWTDILQKYAIPKRYFSINYSKLKENNWALHKQLAIKGTNTDALYQVIKNDDIDEFLRMVSNSNINIRTKIIDASLYERWSIFESKELFLIEIAAMFGSISIFKFLMMNNDGKTNKLSQFAVAGGNIEIIHLCEQMNCDFYESLFTAVICHRYAIFKWLVETKHVMTSKDTKSVIEKCCDSGNYRLIKYLLKRGYDPTLVLIEAICLAKYDTANFILEMRRIDIMMESPDSKAIPLHLACRKGATELIEKILNFPGVDVNKKALHDVRPIHSVIRSKKIDAVKMLLKRNDILLDVKTVKV</sequence>
<dbReference type="Gene3D" id="1.25.40.20">
    <property type="entry name" value="Ankyrin repeat-containing domain"/>
    <property type="match status" value="1"/>
</dbReference>
<name>A0A1J4J8Y9_9EUKA</name>
<dbReference type="RefSeq" id="XP_068348745.1">
    <property type="nucleotide sequence ID" value="XM_068511962.1"/>
</dbReference>
<dbReference type="Proteomes" id="UP000179807">
    <property type="component" value="Unassembled WGS sequence"/>
</dbReference>
<dbReference type="Pfam" id="PF11929">
    <property type="entry name" value="DUF3447"/>
    <property type="match status" value="1"/>
</dbReference>
<comment type="caution">
    <text evidence="2">The sequence shown here is derived from an EMBL/GenBank/DDBJ whole genome shotgun (WGS) entry which is preliminary data.</text>
</comment>
<feature type="domain" description="DUF3447" evidence="1">
    <location>
        <begin position="367"/>
        <end position="438"/>
    </location>
</feature>
<dbReference type="VEuPathDB" id="TrichDB:TRFO_38306"/>
<keyword evidence="3" id="KW-1185">Reference proteome</keyword>
<evidence type="ECO:0000313" key="3">
    <source>
        <dbReference type="Proteomes" id="UP000179807"/>
    </source>
</evidence>
<proteinExistence type="predicted"/>
<organism evidence="2 3">
    <name type="scientific">Tritrichomonas foetus</name>
    <dbReference type="NCBI Taxonomy" id="1144522"/>
    <lineage>
        <taxon>Eukaryota</taxon>
        <taxon>Metamonada</taxon>
        <taxon>Parabasalia</taxon>
        <taxon>Tritrichomonadida</taxon>
        <taxon>Tritrichomonadidae</taxon>
        <taxon>Tritrichomonas</taxon>
    </lineage>
</organism>
<dbReference type="SUPFAM" id="SSF48403">
    <property type="entry name" value="Ankyrin repeat"/>
    <property type="match status" value="1"/>
</dbReference>
<dbReference type="EMBL" id="MLAK01001235">
    <property type="protein sequence ID" value="OHS95608.1"/>
    <property type="molecule type" value="Genomic_DNA"/>
</dbReference>
<dbReference type="Pfam" id="PF13606">
    <property type="entry name" value="Ank_3"/>
    <property type="match status" value="1"/>
</dbReference>
<evidence type="ECO:0000259" key="1">
    <source>
        <dbReference type="Pfam" id="PF11929"/>
    </source>
</evidence>
<dbReference type="AlphaFoldDB" id="A0A1J4J8Y9"/>
<dbReference type="InterPro" id="IPR036770">
    <property type="entry name" value="Ankyrin_rpt-contain_sf"/>
</dbReference>
<evidence type="ECO:0000313" key="2">
    <source>
        <dbReference type="EMBL" id="OHS95608.1"/>
    </source>
</evidence>